<organism evidence="2 3">
    <name type="scientific">Terribacillus halophilus</name>
    <dbReference type="NCBI Taxonomy" id="361279"/>
    <lineage>
        <taxon>Bacteria</taxon>
        <taxon>Bacillati</taxon>
        <taxon>Bacillota</taxon>
        <taxon>Bacilli</taxon>
        <taxon>Bacillales</taxon>
        <taxon>Bacillaceae</taxon>
        <taxon>Terribacillus</taxon>
    </lineage>
</organism>
<dbReference type="RefSeq" id="WP_093726968.1">
    <property type="nucleotide sequence ID" value="NZ_FMZB01000004.1"/>
</dbReference>
<keyword evidence="1" id="KW-0472">Membrane</keyword>
<reference evidence="3" key="1">
    <citation type="submission" date="2016-10" db="EMBL/GenBank/DDBJ databases">
        <authorList>
            <person name="Varghese N."/>
            <person name="Submissions S."/>
        </authorList>
    </citation>
    <scope>NUCLEOTIDE SEQUENCE [LARGE SCALE GENOMIC DNA]</scope>
    <source>
        <strain evidence="3">DSM 21620</strain>
    </source>
</reference>
<dbReference type="STRING" id="361279.SAMN05421663_104173"/>
<name>A0A1G6PLV0_9BACI</name>
<keyword evidence="1" id="KW-0812">Transmembrane</keyword>
<sequence length="139" mass="15227">MSIVGATIILIVIVGFIFLLMWYAMKSEKKMKSQEVQENHTPSRVTEKVEYIEGNPIATLLMVVGVVTMVVGIVIGFISSIPDSYLDEFKIVPLLIWSFAGISSGAIFVGLSEIIKLIDRIRINLLDGSVKDKAVKLGG</sequence>
<accession>A0A1G6PLV0</accession>
<protein>
    <submittedName>
        <fullName evidence="2">Uncharacterized protein</fullName>
    </submittedName>
</protein>
<evidence type="ECO:0000256" key="1">
    <source>
        <dbReference type="SAM" id="Phobius"/>
    </source>
</evidence>
<dbReference type="AlphaFoldDB" id="A0A1G6PLV0"/>
<feature type="transmembrane region" description="Helical" evidence="1">
    <location>
        <begin position="91"/>
        <end position="112"/>
    </location>
</feature>
<dbReference type="EMBL" id="FMZB01000004">
    <property type="protein sequence ID" value="SDC80931.1"/>
    <property type="molecule type" value="Genomic_DNA"/>
</dbReference>
<dbReference type="Proteomes" id="UP000198666">
    <property type="component" value="Unassembled WGS sequence"/>
</dbReference>
<feature type="transmembrane region" description="Helical" evidence="1">
    <location>
        <begin position="6"/>
        <end position="25"/>
    </location>
</feature>
<gene>
    <name evidence="2" type="ORF">SAMN05421663_104173</name>
</gene>
<proteinExistence type="predicted"/>
<evidence type="ECO:0000313" key="2">
    <source>
        <dbReference type="EMBL" id="SDC80931.1"/>
    </source>
</evidence>
<evidence type="ECO:0000313" key="3">
    <source>
        <dbReference type="Proteomes" id="UP000198666"/>
    </source>
</evidence>
<keyword evidence="3" id="KW-1185">Reference proteome</keyword>
<keyword evidence="1" id="KW-1133">Transmembrane helix</keyword>
<feature type="transmembrane region" description="Helical" evidence="1">
    <location>
        <begin position="57"/>
        <end position="79"/>
    </location>
</feature>